<dbReference type="Proteomes" id="UP000295657">
    <property type="component" value="Unassembled WGS sequence"/>
</dbReference>
<reference evidence="2 3" key="1">
    <citation type="submission" date="2019-03" db="EMBL/GenBank/DDBJ databases">
        <title>Genomic Encyclopedia of Type Strains, Phase IV (KMG-IV): sequencing the most valuable type-strain genomes for metagenomic binning, comparative biology and taxonomic classification.</title>
        <authorList>
            <person name="Goeker M."/>
        </authorList>
    </citation>
    <scope>NUCLEOTIDE SEQUENCE [LARGE SCALE GENOMIC DNA]</scope>
    <source>
        <strain evidence="2 3">DSM 28403</strain>
    </source>
</reference>
<dbReference type="EMBL" id="SNYQ01000002">
    <property type="protein sequence ID" value="TDQ59004.1"/>
    <property type="molecule type" value="Genomic_DNA"/>
</dbReference>
<dbReference type="GO" id="GO:0008168">
    <property type="term" value="F:methyltransferase activity"/>
    <property type="evidence" value="ECO:0007669"/>
    <property type="project" value="UniProtKB-KW"/>
</dbReference>
<keyword evidence="3" id="KW-1185">Reference proteome</keyword>
<keyword evidence="2" id="KW-0489">Methyltransferase</keyword>
<dbReference type="Gene3D" id="3.40.50.150">
    <property type="entry name" value="Vaccinia Virus protein VP39"/>
    <property type="match status" value="1"/>
</dbReference>
<comment type="caution">
    <text evidence="2">The sequence shown here is derived from an EMBL/GenBank/DDBJ whole genome shotgun (WGS) entry which is preliminary data.</text>
</comment>
<proteinExistence type="predicted"/>
<dbReference type="OrthoDB" id="9795085at2"/>
<dbReference type="Pfam" id="PF13649">
    <property type="entry name" value="Methyltransf_25"/>
    <property type="match status" value="1"/>
</dbReference>
<dbReference type="InterPro" id="IPR041698">
    <property type="entry name" value="Methyltransf_25"/>
</dbReference>
<dbReference type="CDD" id="cd02440">
    <property type="entry name" value="AdoMet_MTases"/>
    <property type="match status" value="1"/>
</dbReference>
<sequence>MKTIDDTDFSQLYHNHIKLCARKPKQALDWDDKARQLQTRNTDLNQDYIRRFLAAMDFSRNDSLLDVGCGGGAIALSLAPQVKQVYALDYSRAMLDLLTQRAKALNIENVTTLHCAWEDNWDHIPQCDICVSSRSSMVGDLQSALDKLNSKAKKAVYMTMRVDKDFSLRRLLRQIGRDKIAFPSYIYAVNMLYQQGYRVNVNFIEDATPNKPLELSSEDFIQSVKSLVDSELNEWEIHKLQDYYRTHSQSLSRSPRQHWALLSWRK</sequence>
<dbReference type="RefSeq" id="WP_133543674.1">
    <property type="nucleotide sequence ID" value="NZ_SNYQ01000002.1"/>
</dbReference>
<organism evidence="2 3">
    <name type="scientific">Mesocricetibacter intestinalis</name>
    <dbReference type="NCBI Taxonomy" id="1521930"/>
    <lineage>
        <taxon>Bacteria</taxon>
        <taxon>Pseudomonadati</taxon>
        <taxon>Pseudomonadota</taxon>
        <taxon>Gammaproteobacteria</taxon>
        <taxon>Pasteurellales</taxon>
        <taxon>Pasteurellaceae</taxon>
        <taxon>Mesocricetibacter</taxon>
    </lineage>
</organism>
<dbReference type="InterPro" id="IPR029063">
    <property type="entry name" value="SAM-dependent_MTases_sf"/>
</dbReference>
<evidence type="ECO:0000259" key="1">
    <source>
        <dbReference type="Pfam" id="PF13649"/>
    </source>
</evidence>
<accession>A0A4R6VE33</accession>
<dbReference type="SUPFAM" id="SSF53335">
    <property type="entry name" value="S-adenosyl-L-methionine-dependent methyltransferases"/>
    <property type="match status" value="1"/>
</dbReference>
<protein>
    <submittedName>
        <fullName evidence="2">Methyltransferase family protein</fullName>
    </submittedName>
</protein>
<evidence type="ECO:0000313" key="3">
    <source>
        <dbReference type="Proteomes" id="UP000295657"/>
    </source>
</evidence>
<feature type="domain" description="Methyltransferase" evidence="1">
    <location>
        <begin position="65"/>
        <end position="147"/>
    </location>
</feature>
<dbReference type="AlphaFoldDB" id="A0A4R6VE33"/>
<keyword evidence="2" id="KW-0808">Transferase</keyword>
<dbReference type="GO" id="GO:0032259">
    <property type="term" value="P:methylation"/>
    <property type="evidence" value="ECO:0007669"/>
    <property type="project" value="UniProtKB-KW"/>
</dbReference>
<evidence type="ECO:0000313" key="2">
    <source>
        <dbReference type="EMBL" id="TDQ59004.1"/>
    </source>
</evidence>
<gene>
    <name evidence="2" type="ORF">EDC45_0796</name>
</gene>
<name>A0A4R6VE33_9PAST</name>